<accession>A0A2K1QI96</accession>
<organism evidence="3 4">
    <name type="scientific">Sphaceloma murrayae</name>
    <dbReference type="NCBI Taxonomy" id="2082308"/>
    <lineage>
        <taxon>Eukaryota</taxon>
        <taxon>Fungi</taxon>
        <taxon>Dikarya</taxon>
        <taxon>Ascomycota</taxon>
        <taxon>Pezizomycotina</taxon>
        <taxon>Dothideomycetes</taxon>
        <taxon>Dothideomycetidae</taxon>
        <taxon>Myriangiales</taxon>
        <taxon>Elsinoaceae</taxon>
        <taxon>Sphaceloma</taxon>
    </lineage>
</organism>
<reference evidence="3 4" key="1">
    <citation type="submission" date="2017-06" db="EMBL/GenBank/DDBJ databases">
        <title>Draft genome sequence of a variant of Elsinoe murrayae.</title>
        <authorList>
            <person name="Cheng Q."/>
        </authorList>
    </citation>
    <scope>NUCLEOTIDE SEQUENCE [LARGE SCALE GENOMIC DNA]</scope>
    <source>
        <strain evidence="3 4">CQ-2017a</strain>
    </source>
</reference>
<keyword evidence="4" id="KW-1185">Reference proteome</keyword>
<dbReference type="Proteomes" id="UP000243797">
    <property type="component" value="Unassembled WGS sequence"/>
</dbReference>
<dbReference type="PANTHER" id="PTHR43709:SF2">
    <property type="entry name" value="DUF453 DOMAIN PROTEIN (AFU_ORTHOLOGUE AFUA_6G00360)"/>
    <property type="match status" value="1"/>
</dbReference>
<evidence type="ECO:0000313" key="3">
    <source>
        <dbReference type="EMBL" id="PNS14884.1"/>
    </source>
</evidence>
<dbReference type="InParanoid" id="A0A2K1QI96"/>
<dbReference type="AlphaFoldDB" id="A0A2K1QI96"/>
<dbReference type="SUPFAM" id="SSF54506">
    <property type="entry name" value="Diaminopimelate epimerase-like"/>
    <property type="match status" value="2"/>
</dbReference>
<gene>
    <name evidence="3" type="ORF">CAC42_2113</name>
</gene>
<protein>
    <recommendedName>
        <fullName evidence="5">3-methylitaconate isomerase</fullName>
    </recommendedName>
</protein>
<dbReference type="EMBL" id="NKHZ01000081">
    <property type="protein sequence ID" value="PNS14884.1"/>
    <property type="molecule type" value="Genomic_DNA"/>
</dbReference>
<dbReference type="Pfam" id="PF04303">
    <property type="entry name" value="PrpF"/>
    <property type="match status" value="1"/>
</dbReference>
<evidence type="ECO:0000313" key="4">
    <source>
        <dbReference type="Proteomes" id="UP000243797"/>
    </source>
</evidence>
<dbReference type="OrthoDB" id="10267539at2759"/>
<sequence>MATLLARPLSLRGPLRPIDSPHLHTVSRTFSSTYRLSKQHRAPAAYYRGGTSRALMFKRSSLPAPAQWPAIFLSALGSPDVHGRQLDGLGGGISSLSKVCVVGSSTAQGGAGAGAGADVDYTFAAVGVADSEVDFSSNCGNMTAAVGPFAVDQGIVPRPQDGWAEVLIRNTNTGKRVRARFEVVDGEAVAEGRFGIEGVSGTGARIELAFLEPGGAKTGRMLPTGKVRDVLDGVEGTCVDVGNPCVFVRAEDLGVSGSMSAEEIQEHASLRERLESIRRQAAVAMGVVKAGEKVPGSIPKIAMVSRPHRHVLSNGTIMEEDACDLVIRAISVGQPHKACPVTVGLALATAAKLEGSIVQACVSDEPVDSDGVTLGHNSGRLLVGSVFDQDGNVKEATVFSTARRLMDGTVYWKG</sequence>
<evidence type="ECO:0000256" key="2">
    <source>
        <dbReference type="ARBA" id="ARBA00023235"/>
    </source>
</evidence>
<dbReference type="GO" id="GO:0016853">
    <property type="term" value="F:isomerase activity"/>
    <property type="evidence" value="ECO:0007669"/>
    <property type="project" value="UniProtKB-KW"/>
</dbReference>
<evidence type="ECO:0008006" key="5">
    <source>
        <dbReference type="Google" id="ProtNLM"/>
    </source>
</evidence>
<name>A0A2K1QI96_9PEZI</name>
<dbReference type="Gene3D" id="3.10.310.10">
    <property type="entry name" value="Diaminopimelate Epimerase, Chain A, domain 1"/>
    <property type="match status" value="2"/>
</dbReference>
<dbReference type="PANTHER" id="PTHR43709">
    <property type="entry name" value="ACONITATE ISOMERASE-RELATED"/>
    <property type="match status" value="1"/>
</dbReference>
<dbReference type="InterPro" id="IPR007400">
    <property type="entry name" value="PrpF-like"/>
</dbReference>
<evidence type="ECO:0000256" key="1">
    <source>
        <dbReference type="ARBA" id="ARBA00007673"/>
    </source>
</evidence>
<comment type="similarity">
    <text evidence="1">Belongs to the PrpF family.</text>
</comment>
<keyword evidence="2" id="KW-0413">Isomerase</keyword>
<comment type="caution">
    <text evidence="3">The sequence shown here is derived from an EMBL/GenBank/DDBJ whole genome shotgun (WGS) entry which is preliminary data.</text>
</comment>
<proteinExistence type="inferred from homology"/>
<dbReference type="STRING" id="2082308.A0A2K1QI96"/>